<dbReference type="Pfam" id="PF01757">
    <property type="entry name" value="Acyl_transf_3"/>
    <property type="match status" value="1"/>
</dbReference>
<proteinExistence type="predicted"/>
<accession>A0ABP4AAQ9</accession>
<dbReference type="InterPro" id="IPR002656">
    <property type="entry name" value="Acyl_transf_3_dom"/>
</dbReference>
<keyword evidence="1" id="KW-1133">Transmembrane helix</keyword>
<feature type="transmembrane region" description="Helical" evidence="1">
    <location>
        <begin position="296"/>
        <end position="314"/>
    </location>
</feature>
<reference evidence="4" key="1">
    <citation type="journal article" date="2019" name="Int. J. Syst. Evol. Microbiol.">
        <title>The Global Catalogue of Microorganisms (GCM) 10K type strain sequencing project: providing services to taxonomists for standard genome sequencing and annotation.</title>
        <authorList>
            <consortium name="The Broad Institute Genomics Platform"/>
            <consortium name="The Broad Institute Genome Sequencing Center for Infectious Disease"/>
            <person name="Wu L."/>
            <person name="Ma J."/>
        </authorList>
    </citation>
    <scope>NUCLEOTIDE SEQUENCE [LARGE SCALE GENOMIC DNA]</scope>
    <source>
        <strain evidence="4">JCM 11136</strain>
    </source>
</reference>
<name>A0ABP4AAQ9_9ACTN</name>
<feature type="transmembrane region" description="Helical" evidence="1">
    <location>
        <begin position="267"/>
        <end position="290"/>
    </location>
</feature>
<evidence type="ECO:0000256" key="1">
    <source>
        <dbReference type="SAM" id="Phobius"/>
    </source>
</evidence>
<dbReference type="Proteomes" id="UP001501578">
    <property type="component" value="Unassembled WGS sequence"/>
</dbReference>
<feature type="domain" description="Acyltransferase 3" evidence="2">
    <location>
        <begin position="20"/>
        <end position="376"/>
    </location>
</feature>
<feature type="transmembrane region" description="Helical" evidence="1">
    <location>
        <begin position="49"/>
        <end position="69"/>
    </location>
</feature>
<feature type="transmembrane region" description="Helical" evidence="1">
    <location>
        <begin position="193"/>
        <end position="211"/>
    </location>
</feature>
<keyword evidence="4" id="KW-1185">Reference proteome</keyword>
<comment type="caution">
    <text evidence="3">The sequence shown here is derived from an EMBL/GenBank/DDBJ whole genome shotgun (WGS) entry which is preliminary data.</text>
</comment>
<feature type="transmembrane region" description="Helical" evidence="1">
    <location>
        <begin position="141"/>
        <end position="160"/>
    </location>
</feature>
<feature type="transmembrane region" description="Helical" evidence="1">
    <location>
        <begin position="90"/>
        <end position="108"/>
    </location>
</feature>
<dbReference type="PANTHER" id="PTHR23028">
    <property type="entry name" value="ACETYLTRANSFERASE"/>
    <property type="match status" value="1"/>
</dbReference>
<sequence>MTATQREDPSVSGPAAPRLAWLDALRGLGALAVVAEHLLTWAIPWLRPYWFNLGLYGVLVFFLVSGYIIPTSLERRGDVRAFWLGRFFRLYPLYLAVIAVMLAFAWWLPVREQVPREAASAASHATMLLDVVGVGGIADTMWTLSYEMVFYLLVTALFVTGVREGRGLAAVLFALAAVAAGVLLAAPPLSGGWLGWASAAVFALGLAAVVSGAVPGPVRVAGGCALGLMALALLLLSSRVPWFGAAVVAVMFAGTAIQRWERGTGTLWPVALTSALLAIAPVWAIDAGWWWVQPRVWLTTLALAAATFAGAMLLRGRRVPHPLVWLGVISYSLYLLHHPLLTATIKVTGDLRWSPVALQFGVAAAFLLVTVLVSWLSHRYLEQPMQAYGRRLAGRFKPLRGVDSGR</sequence>
<dbReference type="PANTHER" id="PTHR23028:SF53">
    <property type="entry name" value="ACYL_TRANSF_3 DOMAIN-CONTAINING PROTEIN"/>
    <property type="match status" value="1"/>
</dbReference>
<dbReference type="RefSeq" id="WP_343951259.1">
    <property type="nucleotide sequence ID" value="NZ_BAAAHQ010000018.1"/>
</dbReference>
<keyword evidence="1" id="KW-0812">Transmembrane</keyword>
<dbReference type="InterPro" id="IPR050879">
    <property type="entry name" value="Acyltransferase_3"/>
</dbReference>
<feature type="transmembrane region" description="Helical" evidence="1">
    <location>
        <begin position="167"/>
        <end position="187"/>
    </location>
</feature>
<evidence type="ECO:0000259" key="2">
    <source>
        <dbReference type="Pfam" id="PF01757"/>
    </source>
</evidence>
<evidence type="ECO:0000313" key="3">
    <source>
        <dbReference type="EMBL" id="GAA0932526.1"/>
    </source>
</evidence>
<evidence type="ECO:0000313" key="4">
    <source>
        <dbReference type="Proteomes" id="UP001501578"/>
    </source>
</evidence>
<gene>
    <name evidence="3" type="ORF">GCM10009560_38240</name>
</gene>
<dbReference type="EMBL" id="BAAAHQ010000018">
    <property type="protein sequence ID" value="GAA0932526.1"/>
    <property type="molecule type" value="Genomic_DNA"/>
</dbReference>
<keyword evidence="1" id="KW-0472">Membrane</keyword>
<protein>
    <recommendedName>
        <fullName evidence="2">Acyltransferase 3 domain-containing protein</fullName>
    </recommendedName>
</protein>
<organism evidence="3 4">
    <name type="scientific">Nonomuraea longicatena</name>
    <dbReference type="NCBI Taxonomy" id="83682"/>
    <lineage>
        <taxon>Bacteria</taxon>
        <taxon>Bacillati</taxon>
        <taxon>Actinomycetota</taxon>
        <taxon>Actinomycetes</taxon>
        <taxon>Streptosporangiales</taxon>
        <taxon>Streptosporangiaceae</taxon>
        <taxon>Nonomuraea</taxon>
    </lineage>
</organism>
<feature type="transmembrane region" description="Helical" evidence="1">
    <location>
        <begin position="357"/>
        <end position="376"/>
    </location>
</feature>
<feature type="transmembrane region" description="Helical" evidence="1">
    <location>
        <begin position="323"/>
        <end position="345"/>
    </location>
</feature>